<feature type="compositionally biased region" description="Polar residues" evidence="1">
    <location>
        <begin position="740"/>
        <end position="758"/>
    </location>
</feature>
<dbReference type="SUPFAM" id="SSF55785">
    <property type="entry name" value="PYP-like sensor domain (PAS domain)"/>
    <property type="match status" value="1"/>
</dbReference>
<feature type="region of interest" description="Disordered" evidence="1">
    <location>
        <begin position="388"/>
        <end position="450"/>
    </location>
</feature>
<proteinExistence type="predicted"/>
<organism evidence="4 5">
    <name type="scientific">Morchella conica CCBAS932</name>
    <dbReference type="NCBI Taxonomy" id="1392247"/>
    <lineage>
        <taxon>Eukaryota</taxon>
        <taxon>Fungi</taxon>
        <taxon>Dikarya</taxon>
        <taxon>Ascomycota</taxon>
        <taxon>Pezizomycotina</taxon>
        <taxon>Pezizomycetes</taxon>
        <taxon>Pezizales</taxon>
        <taxon>Morchellaceae</taxon>
        <taxon>Morchella</taxon>
    </lineage>
</organism>
<dbReference type="Pfam" id="PF08447">
    <property type="entry name" value="PAS_3"/>
    <property type="match status" value="1"/>
</dbReference>
<evidence type="ECO:0000313" key="5">
    <source>
        <dbReference type="Proteomes" id="UP000277580"/>
    </source>
</evidence>
<evidence type="ECO:0000259" key="2">
    <source>
        <dbReference type="Pfam" id="PF08447"/>
    </source>
</evidence>
<evidence type="ECO:0000256" key="1">
    <source>
        <dbReference type="SAM" id="MobiDB-lite"/>
    </source>
</evidence>
<dbReference type="InterPro" id="IPR035965">
    <property type="entry name" value="PAS-like_dom_sf"/>
</dbReference>
<dbReference type="CDD" id="cd12148">
    <property type="entry name" value="fungal_TF_MHR"/>
    <property type="match status" value="1"/>
</dbReference>
<feature type="region of interest" description="Disordered" evidence="1">
    <location>
        <begin position="740"/>
        <end position="781"/>
    </location>
</feature>
<sequence length="781" mass="87980">MAGPGTAGSKASRKKAAPPALPRCTHLIQFYEAECFLYDAVSKFILPSFFSTENAAIIIATRQHLDGLEAHLREQNLAPGLLKERGQLILVDADALLPSLLNGDKVDGQAFDSYFGKVFQDVRKQYPRILAYGELVNILCERGSHLLAHELEQVWERFLAVNGKDASLLCGYDMSVFEADGLSDVFQQICLSHSHVVPGEKKYPLLGDSQDRDTIVAMLQQQTRCLEAEVVRRKISESALQSTLEHFSAPAIETHTQPPDPNGHHSSVPVGICGRTSFEGRHQYFVNERFCELSGLHDYRIRQDGNWLSAVHHLDRERVSRFFSFEDGRLRKQDYRFVHPNGDVRWVSAEFTVNVYGYVHTIVDITNSRNHREQQAQAGRSNMVNNQMVQNGGIDYPSQQNQQHQFTDPYHSSGDDSNGSYTENALRRSDPQSPDESLQTISSEQNRRMTADRIRNEFENIARLLSDISKDDSLSQHSFNFATIKTHMEKLQAWYSCLPSPLALHLVILDHSIPQTQKAVMLQAYCAYLRSVIILTRRVLLKVANTATRSKCPQENGSLEVFYANKCISAARGLCKVLDMLFEGDKQQTKGWLTISSAFTACVIVFLDISLRPVTEPPIIDDIADIIPKCINTLKSSPRPDHQTCKQYLETLIPFWMALKPPIPSDSHLGRILPLDQASPQAWLALDNQWTNKWSLGQALNTTDDLLEILREPCGGVDHKDWIARSWDWRFLLPADASAAQNTDSTSTITKPPWNNNGTKRKAKRSKAEDESSNHSQSSHS</sequence>
<dbReference type="CDD" id="cd00130">
    <property type="entry name" value="PAS"/>
    <property type="match status" value="1"/>
</dbReference>
<feature type="domain" description="PAS fold-3" evidence="2">
    <location>
        <begin position="285"/>
        <end position="353"/>
    </location>
</feature>
<dbReference type="InParanoid" id="A0A3N4L0Y8"/>
<feature type="compositionally biased region" description="Polar residues" evidence="1">
    <location>
        <begin position="431"/>
        <end position="444"/>
    </location>
</feature>
<reference evidence="4 5" key="1">
    <citation type="journal article" date="2018" name="Nat. Ecol. Evol.">
        <title>Pezizomycetes genomes reveal the molecular basis of ectomycorrhizal truffle lifestyle.</title>
        <authorList>
            <person name="Murat C."/>
            <person name="Payen T."/>
            <person name="Noel B."/>
            <person name="Kuo A."/>
            <person name="Morin E."/>
            <person name="Chen J."/>
            <person name="Kohler A."/>
            <person name="Krizsan K."/>
            <person name="Balestrini R."/>
            <person name="Da Silva C."/>
            <person name="Montanini B."/>
            <person name="Hainaut M."/>
            <person name="Levati E."/>
            <person name="Barry K.W."/>
            <person name="Belfiori B."/>
            <person name="Cichocki N."/>
            <person name="Clum A."/>
            <person name="Dockter R.B."/>
            <person name="Fauchery L."/>
            <person name="Guy J."/>
            <person name="Iotti M."/>
            <person name="Le Tacon F."/>
            <person name="Lindquist E.A."/>
            <person name="Lipzen A."/>
            <person name="Malagnac F."/>
            <person name="Mello A."/>
            <person name="Molinier V."/>
            <person name="Miyauchi S."/>
            <person name="Poulain J."/>
            <person name="Riccioni C."/>
            <person name="Rubini A."/>
            <person name="Sitrit Y."/>
            <person name="Splivallo R."/>
            <person name="Traeger S."/>
            <person name="Wang M."/>
            <person name="Zifcakova L."/>
            <person name="Wipf D."/>
            <person name="Zambonelli A."/>
            <person name="Paolocci F."/>
            <person name="Nowrousian M."/>
            <person name="Ottonello S."/>
            <person name="Baldrian P."/>
            <person name="Spatafora J.W."/>
            <person name="Henrissat B."/>
            <person name="Nagy L.G."/>
            <person name="Aury J.M."/>
            <person name="Wincker P."/>
            <person name="Grigoriev I.V."/>
            <person name="Bonfante P."/>
            <person name="Martin F.M."/>
        </authorList>
    </citation>
    <scope>NUCLEOTIDE SEQUENCE [LARGE SCALE GENOMIC DNA]</scope>
    <source>
        <strain evidence="4 5">CCBAS932</strain>
    </source>
</reference>
<dbReference type="OrthoDB" id="5378913at2759"/>
<dbReference type="InterPro" id="IPR025847">
    <property type="entry name" value="MEDS_domain"/>
</dbReference>
<dbReference type="InterPro" id="IPR000014">
    <property type="entry name" value="PAS"/>
</dbReference>
<dbReference type="Pfam" id="PF14417">
    <property type="entry name" value="MEDS"/>
    <property type="match status" value="1"/>
</dbReference>
<name>A0A3N4L0Y8_9PEZI</name>
<evidence type="ECO:0008006" key="6">
    <source>
        <dbReference type="Google" id="ProtNLM"/>
    </source>
</evidence>
<dbReference type="EMBL" id="ML119109">
    <property type="protein sequence ID" value="RPB16477.1"/>
    <property type="molecule type" value="Genomic_DNA"/>
</dbReference>
<feature type="compositionally biased region" description="Polar residues" evidence="1">
    <location>
        <begin position="397"/>
        <end position="406"/>
    </location>
</feature>
<feature type="domain" description="MEDS" evidence="3">
    <location>
        <begin position="25"/>
        <end position="186"/>
    </location>
</feature>
<dbReference type="Gene3D" id="3.30.450.20">
    <property type="entry name" value="PAS domain"/>
    <property type="match status" value="1"/>
</dbReference>
<dbReference type="STRING" id="1392247.A0A3N4L0Y8"/>
<gene>
    <name evidence="4" type="ORF">P167DRAFT_481224</name>
</gene>
<dbReference type="InterPro" id="IPR013655">
    <property type="entry name" value="PAS_fold_3"/>
</dbReference>
<evidence type="ECO:0000259" key="3">
    <source>
        <dbReference type="Pfam" id="PF14417"/>
    </source>
</evidence>
<dbReference type="AlphaFoldDB" id="A0A3N4L0Y8"/>
<dbReference type="Proteomes" id="UP000277580">
    <property type="component" value="Unassembled WGS sequence"/>
</dbReference>
<accession>A0A3N4L0Y8</accession>
<protein>
    <recommendedName>
        <fullName evidence="6">PAS domain-containing protein</fullName>
    </recommendedName>
</protein>
<keyword evidence="5" id="KW-1185">Reference proteome</keyword>
<evidence type="ECO:0000313" key="4">
    <source>
        <dbReference type="EMBL" id="RPB16477.1"/>
    </source>
</evidence>